<dbReference type="RefSeq" id="WP_008639644.1">
    <property type="nucleotide sequence ID" value="NZ_AFXZ01000067.1"/>
</dbReference>
<keyword evidence="3" id="KW-1185">Reference proteome</keyword>
<comment type="caution">
    <text evidence="2">The sequence shown here is derived from an EMBL/GenBank/DDBJ whole genome shotgun (WGS) entry which is preliminary data.</text>
</comment>
<feature type="chain" id="PRO_5003428692" description="Cell wall anchor protein" evidence="1">
    <location>
        <begin position="26"/>
        <end position="487"/>
    </location>
</feature>
<gene>
    <name evidence="2" type="ORF">BZARG_591</name>
</gene>
<dbReference type="EMBL" id="AFXZ01000067">
    <property type="protein sequence ID" value="EGV42200.1"/>
    <property type="molecule type" value="Genomic_DNA"/>
</dbReference>
<sequence>MKAKKILLNICGLIAVMLLTATTYAQVGIGTITPDPSAMLDVQSTTQGLLAPRMTTLERDAITAPAESLLVFDTTEKAFYFYNTASSTWIKLANDASVKRNNYKLIKSVADLAQESIDGGATGYLLDTNTYYEINGTINLIKPINLNNAYVSGMDASEDVLSSTGVVFKGNSGGSIRNVTLKGTKAFEITGPGIATNSFLFVQNTIIDGMNSVGAISGFGLYFANIVQFLNNANGITYSNIGNLLLNNQGWFANNNGTFETFSGAFGLIEKVSGFSSVDGADIALDVSSNPNVSTGILQGTVFSGTPPATGYIKGYTIGTYLDFNFNNAWTVGAPGIPRENDDVATGNLYYDEANTPNVLTVSNTTPFKLPVNTIATSLFRTAKGTGAGNENRLIYRGETRRPINIFAAISFTTTSGTRFAFSIYKNGSKVTGTEAVVDVTDINRRHSVTVIGTVNVVKNDYIEIYVRNTNSGSEQILITSYNLIVN</sequence>
<dbReference type="OrthoDB" id="581140at2"/>
<dbReference type="Proteomes" id="UP000003730">
    <property type="component" value="Unassembled WGS sequence"/>
</dbReference>
<name>G2EHK3_9FLAO</name>
<protein>
    <recommendedName>
        <fullName evidence="4">Cell wall anchor protein</fullName>
    </recommendedName>
</protein>
<proteinExistence type="predicted"/>
<dbReference type="PATRIC" id="fig|1046627.3.peg.2979"/>
<keyword evidence="1" id="KW-0732">Signal</keyword>
<reference evidence="2 3" key="1">
    <citation type="journal article" date="2008" name="Int. J. Syst. Evol. Microbiol.">
        <title>Bizionia argentinensis sp. nov., isolated from surface marine water in Antarctica.</title>
        <authorList>
            <person name="Bercovich A."/>
            <person name="Vazquez S.C."/>
            <person name="Yankilevich P."/>
            <person name="Coria S.H."/>
            <person name="Foti M."/>
            <person name="Hernandez E."/>
            <person name="Vidal A."/>
            <person name="Ruberto L."/>
            <person name="Melo C."/>
            <person name="Marenssi S."/>
            <person name="Criscuolo M."/>
            <person name="Memoli M."/>
            <person name="Arguelles M."/>
            <person name="Mac Cormack W.P."/>
        </authorList>
    </citation>
    <scope>NUCLEOTIDE SEQUENCE [LARGE SCALE GENOMIC DNA]</scope>
    <source>
        <strain evidence="2 3">JUB59</strain>
    </source>
</reference>
<dbReference type="STRING" id="1046627.BZARG_591"/>
<evidence type="ECO:0000256" key="1">
    <source>
        <dbReference type="SAM" id="SignalP"/>
    </source>
</evidence>
<evidence type="ECO:0000313" key="2">
    <source>
        <dbReference type="EMBL" id="EGV42200.1"/>
    </source>
</evidence>
<feature type="signal peptide" evidence="1">
    <location>
        <begin position="1"/>
        <end position="25"/>
    </location>
</feature>
<dbReference type="eggNOG" id="COG5295">
    <property type="taxonomic scope" value="Bacteria"/>
</dbReference>
<evidence type="ECO:0008006" key="4">
    <source>
        <dbReference type="Google" id="ProtNLM"/>
    </source>
</evidence>
<dbReference type="AlphaFoldDB" id="G2EHK3"/>
<evidence type="ECO:0000313" key="3">
    <source>
        <dbReference type="Proteomes" id="UP000003730"/>
    </source>
</evidence>
<organism evidence="2 3">
    <name type="scientific">Bizionia argentinensis JUB59</name>
    <dbReference type="NCBI Taxonomy" id="1046627"/>
    <lineage>
        <taxon>Bacteria</taxon>
        <taxon>Pseudomonadati</taxon>
        <taxon>Bacteroidota</taxon>
        <taxon>Flavobacteriia</taxon>
        <taxon>Flavobacteriales</taxon>
        <taxon>Flavobacteriaceae</taxon>
        <taxon>Bizionia</taxon>
    </lineage>
</organism>
<accession>G2EHK3</accession>